<evidence type="ECO:0000313" key="2">
    <source>
        <dbReference type="Proteomes" id="UP001596283"/>
    </source>
</evidence>
<reference evidence="2" key="1">
    <citation type="journal article" date="2019" name="Int. J. Syst. Evol. Microbiol.">
        <title>The Global Catalogue of Microorganisms (GCM) 10K type strain sequencing project: providing services to taxonomists for standard genome sequencing and annotation.</title>
        <authorList>
            <consortium name="The Broad Institute Genomics Platform"/>
            <consortium name="The Broad Institute Genome Sequencing Center for Infectious Disease"/>
            <person name="Wu L."/>
            <person name="Ma J."/>
        </authorList>
    </citation>
    <scope>NUCLEOTIDE SEQUENCE [LARGE SCALE GENOMIC DNA]</scope>
    <source>
        <strain evidence="2">CCM 8908</strain>
    </source>
</reference>
<sequence length="86" mass="10070">MEEIIARRNNFIRAFHFKHSEVIRKDTGTARSHVNTGTWNVRCFKSGIVIIPRPNKRKLPGVLVRWDKIDCVEAEYDNSTDEGGWW</sequence>
<comment type="caution">
    <text evidence="1">The sequence shown here is derived from an EMBL/GenBank/DDBJ whole genome shotgun (WGS) entry which is preliminary data.</text>
</comment>
<accession>A0ABW1TK20</accession>
<gene>
    <name evidence="1" type="ORF">ACFP1C_13775</name>
</gene>
<organism evidence="1 2">
    <name type="scientific">Levilactobacillus fujinensis</name>
    <dbReference type="NCBI Taxonomy" id="2486024"/>
    <lineage>
        <taxon>Bacteria</taxon>
        <taxon>Bacillati</taxon>
        <taxon>Bacillota</taxon>
        <taxon>Bacilli</taxon>
        <taxon>Lactobacillales</taxon>
        <taxon>Lactobacillaceae</taxon>
        <taxon>Levilactobacillus</taxon>
    </lineage>
</organism>
<name>A0ABW1TK20_9LACO</name>
<protein>
    <submittedName>
        <fullName evidence="1">Uncharacterized protein</fullName>
    </submittedName>
</protein>
<evidence type="ECO:0000313" key="1">
    <source>
        <dbReference type="EMBL" id="MFC6261989.1"/>
    </source>
</evidence>
<dbReference type="Proteomes" id="UP001596283">
    <property type="component" value="Unassembled WGS sequence"/>
</dbReference>
<proteinExistence type="predicted"/>
<dbReference type="RefSeq" id="WP_164510501.1">
    <property type="nucleotide sequence ID" value="NZ_JBHSSI010000107.1"/>
</dbReference>
<keyword evidence="2" id="KW-1185">Reference proteome</keyword>
<dbReference type="EMBL" id="JBHSSI010000107">
    <property type="protein sequence ID" value="MFC6261989.1"/>
    <property type="molecule type" value="Genomic_DNA"/>
</dbReference>